<evidence type="ECO:0000256" key="2">
    <source>
        <dbReference type="ARBA" id="ARBA00022676"/>
    </source>
</evidence>
<reference evidence="4" key="1">
    <citation type="submission" date="2018-05" db="EMBL/GenBank/DDBJ databases">
        <authorList>
            <person name="Lanie J.A."/>
            <person name="Ng W.-L."/>
            <person name="Kazmierczak K.M."/>
            <person name="Andrzejewski T.M."/>
            <person name="Davidsen T.M."/>
            <person name="Wayne K.J."/>
            <person name="Tettelin H."/>
            <person name="Glass J.I."/>
            <person name="Rusch D."/>
            <person name="Podicherti R."/>
            <person name="Tsui H.-C.T."/>
            <person name="Winkler M.E."/>
        </authorList>
    </citation>
    <scope>NUCLEOTIDE SEQUENCE</scope>
</reference>
<keyword evidence="3" id="KW-0808">Transferase</keyword>
<protein>
    <recommendedName>
        <fullName evidence="5">Glycosyltransferase 2-like domain-containing protein</fullName>
    </recommendedName>
</protein>
<keyword evidence="2" id="KW-0328">Glycosyltransferase</keyword>
<evidence type="ECO:0000256" key="3">
    <source>
        <dbReference type="ARBA" id="ARBA00022679"/>
    </source>
</evidence>
<proteinExistence type="inferred from homology"/>
<organism evidence="4">
    <name type="scientific">marine metagenome</name>
    <dbReference type="NCBI Taxonomy" id="408172"/>
    <lineage>
        <taxon>unclassified sequences</taxon>
        <taxon>metagenomes</taxon>
        <taxon>ecological metagenomes</taxon>
    </lineage>
</organism>
<dbReference type="GO" id="GO:0016757">
    <property type="term" value="F:glycosyltransferase activity"/>
    <property type="evidence" value="ECO:0007669"/>
    <property type="project" value="UniProtKB-KW"/>
</dbReference>
<dbReference type="Gene3D" id="3.90.550.10">
    <property type="entry name" value="Spore Coat Polysaccharide Biosynthesis Protein SpsA, Chain A"/>
    <property type="match status" value="1"/>
</dbReference>
<dbReference type="PANTHER" id="PTHR48090">
    <property type="entry name" value="UNDECAPRENYL-PHOSPHATE 4-DEOXY-4-FORMAMIDO-L-ARABINOSE TRANSFERASE-RELATED"/>
    <property type="match status" value="1"/>
</dbReference>
<dbReference type="InterPro" id="IPR050256">
    <property type="entry name" value="Glycosyltransferase_2"/>
</dbReference>
<dbReference type="CDD" id="cd00761">
    <property type="entry name" value="Glyco_tranf_GTA_type"/>
    <property type="match status" value="1"/>
</dbReference>
<sequence>GTGHGKGNALWASLLVSSGDIVVWLDGDVTSFDHDWVLRLAAPLLEDDSVALVKAYYHRPTDQGGGGRTTELVARPLLSLLCPDLARVIQPLAGEYAVRRSVVEAIPFVEGWGVEIAMLLDVAQHHGAESIGQVDLGIREHRNRSLSELAVQAAEIMATLHSRVLGARALSDEEATLIRPDGSVVPLNLAERRPLSQLDTGDSSVSVG</sequence>
<name>A0A382U0M2_9ZZZZ</name>
<comment type="similarity">
    <text evidence="1">Belongs to the glycosyltransferase 2 family.</text>
</comment>
<gene>
    <name evidence="4" type="ORF">METZ01_LOCUS380704</name>
</gene>
<dbReference type="SUPFAM" id="SSF53448">
    <property type="entry name" value="Nucleotide-diphospho-sugar transferases"/>
    <property type="match status" value="1"/>
</dbReference>
<evidence type="ECO:0000256" key="1">
    <source>
        <dbReference type="ARBA" id="ARBA00006739"/>
    </source>
</evidence>
<evidence type="ECO:0008006" key="5">
    <source>
        <dbReference type="Google" id="ProtNLM"/>
    </source>
</evidence>
<dbReference type="AlphaFoldDB" id="A0A382U0M2"/>
<dbReference type="EMBL" id="UINC01140605">
    <property type="protein sequence ID" value="SVD27850.1"/>
    <property type="molecule type" value="Genomic_DNA"/>
</dbReference>
<dbReference type="InterPro" id="IPR029044">
    <property type="entry name" value="Nucleotide-diphossugar_trans"/>
</dbReference>
<feature type="non-terminal residue" evidence="4">
    <location>
        <position position="1"/>
    </location>
</feature>
<dbReference type="PANTHER" id="PTHR48090:SF10">
    <property type="entry name" value="GLUCOSYL-3-PHOSPHOGLYCERATE SYNTHASE"/>
    <property type="match status" value="1"/>
</dbReference>
<evidence type="ECO:0000313" key="4">
    <source>
        <dbReference type="EMBL" id="SVD27850.1"/>
    </source>
</evidence>
<accession>A0A382U0M2</accession>